<gene>
    <name evidence="2" type="ORF">FB567DRAFT_589620</name>
</gene>
<feature type="region of interest" description="Disordered" evidence="1">
    <location>
        <begin position="1"/>
        <end position="50"/>
    </location>
</feature>
<feature type="compositionally biased region" description="Basic and acidic residues" evidence="1">
    <location>
        <begin position="36"/>
        <end position="50"/>
    </location>
</feature>
<feature type="compositionally biased region" description="Polar residues" evidence="1">
    <location>
        <begin position="1"/>
        <end position="14"/>
    </location>
</feature>
<proteinExistence type="predicted"/>
<sequence length="222" mass="24637">MDIADSSSHTTAVQTDDRLQNTGFEDFVPLDQMSTMDREDAKEKAMAEQKRTKTKVKAAVKKSLSEANALIECEMQEQQQAAARAADYFTAQHFDCVPQYAPQRRPRPIRRGPLSTPAQTSEHSGSSQSTTSSNFSTASTAVAGMVQPARPTLSRPTSERRVSDFLAPERVATFDDVKHKRSRNLHSFQILATKGFKIAKEGVTKVAGKLELSVQEHRRARK</sequence>
<evidence type="ECO:0000313" key="3">
    <source>
        <dbReference type="Proteomes" id="UP000813461"/>
    </source>
</evidence>
<feature type="region of interest" description="Disordered" evidence="1">
    <location>
        <begin position="99"/>
        <end position="137"/>
    </location>
</feature>
<keyword evidence="3" id="KW-1185">Reference proteome</keyword>
<reference evidence="2" key="1">
    <citation type="journal article" date="2021" name="Nat. Commun.">
        <title>Genetic determinants of endophytism in the Arabidopsis root mycobiome.</title>
        <authorList>
            <person name="Mesny F."/>
            <person name="Miyauchi S."/>
            <person name="Thiergart T."/>
            <person name="Pickel B."/>
            <person name="Atanasova L."/>
            <person name="Karlsson M."/>
            <person name="Huettel B."/>
            <person name="Barry K.W."/>
            <person name="Haridas S."/>
            <person name="Chen C."/>
            <person name="Bauer D."/>
            <person name="Andreopoulos W."/>
            <person name="Pangilinan J."/>
            <person name="LaButti K."/>
            <person name="Riley R."/>
            <person name="Lipzen A."/>
            <person name="Clum A."/>
            <person name="Drula E."/>
            <person name="Henrissat B."/>
            <person name="Kohler A."/>
            <person name="Grigoriev I.V."/>
            <person name="Martin F.M."/>
            <person name="Hacquard S."/>
        </authorList>
    </citation>
    <scope>NUCLEOTIDE SEQUENCE</scope>
    <source>
        <strain evidence="2">MPI-SDFR-AT-0120</strain>
    </source>
</reference>
<name>A0A8K0W1N4_9PLEO</name>
<comment type="caution">
    <text evidence="2">The sequence shown here is derived from an EMBL/GenBank/DDBJ whole genome shotgun (WGS) entry which is preliminary data.</text>
</comment>
<organism evidence="2 3">
    <name type="scientific">Paraphoma chrysanthemicola</name>
    <dbReference type="NCBI Taxonomy" id="798071"/>
    <lineage>
        <taxon>Eukaryota</taxon>
        <taxon>Fungi</taxon>
        <taxon>Dikarya</taxon>
        <taxon>Ascomycota</taxon>
        <taxon>Pezizomycotina</taxon>
        <taxon>Dothideomycetes</taxon>
        <taxon>Pleosporomycetidae</taxon>
        <taxon>Pleosporales</taxon>
        <taxon>Pleosporineae</taxon>
        <taxon>Phaeosphaeriaceae</taxon>
        <taxon>Paraphoma</taxon>
    </lineage>
</organism>
<dbReference type="Proteomes" id="UP000813461">
    <property type="component" value="Unassembled WGS sequence"/>
</dbReference>
<dbReference type="AlphaFoldDB" id="A0A8K0W1N4"/>
<feature type="compositionally biased region" description="Low complexity" evidence="1">
    <location>
        <begin position="120"/>
        <end position="137"/>
    </location>
</feature>
<accession>A0A8K0W1N4</accession>
<evidence type="ECO:0000313" key="2">
    <source>
        <dbReference type="EMBL" id="KAH7090210.1"/>
    </source>
</evidence>
<dbReference type="EMBL" id="JAGMVJ010000005">
    <property type="protein sequence ID" value="KAH7090210.1"/>
    <property type="molecule type" value="Genomic_DNA"/>
</dbReference>
<evidence type="ECO:0000256" key="1">
    <source>
        <dbReference type="SAM" id="MobiDB-lite"/>
    </source>
</evidence>
<protein>
    <submittedName>
        <fullName evidence="2">Uncharacterized protein</fullName>
    </submittedName>
</protein>